<proteinExistence type="predicted"/>
<reference evidence="1 2" key="1">
    <citation type="journal article" date="2022" name="Front. Microbiol.">
        <title>High genomic differentiation and limited gene flow indicate recent cryptic speciation within the genus Laspinema (cyanobacteria).</title>
        <authorList>
            <person name="Stanojkovic A."/>
            <person name="Skoupy S."/>
            <person name="Skaloud P."/>
            <person name="Dvorak P."/>
        </authorList>
    </citation>
    <scope>NUCLEOTIDE SEQUENCE [LARGE SCALE GENOMIC DNA]</scope>
    <source>
        <strain evidence="1 2">D3b</strain>
    </source>
</reference>
<organism evidence="1 2">
    <name type="scientific">Laspinema olomoucense D3b</name>
    <dbReference type="NCBI Taxonomy" id="2953688"/>
    <lineage>
        <taxon>Bacteria</taxon>
        <taxon>Bacillati</taxon>
        <taxon>Cyanobacteriota</taxon>
        <taxon>Cyanophyceae</taxon>
        <taxon>Oscillatoriophycideae</taxon>
        <taxon>Oscillatoriales</taxon>
        <taxon>Laspinemataceae</taxon>
        <taxon>Laspinema</taxon>
        <taxon>Laspinema olomoucense</taxon>
    </lineage>
</organism>
<protein>
    <submittedName>
        <fullName evidence="1">PqqD family protein</fullName>
    </submittedName>
</protein>
<dbReference type="EMBL" id="JAMXFA010000032">
    <property type="protein sequence ID" value="MCT7980091.1"/>
    <property type="molecule type" value="Genomic_DNA"/>
</dbReference>
<accession>A0ABT2NFQ5</accession>
<dbReference type="RefSeq" id="WP_261201188.1">
    <property type="nucleotide sequence ID" value="NZ_JAMXFA010000032.1"/>
</dbReference>
<name>A0ABT2NFQ5_9CYAN</name>
<dbReference type="Proteomes" id="UP001525961">
    <property type="component" value="Unassembled WGS sequence"/>
</dbReference>
<evidence type="ECO:0000313" key="2">
    <source>
        <dbReference type="Proteomes" id="UP001525961"/>
    </source>
</evidence>
<dbReference type="Pfam" id="PF05402">
    <property type="entry name" value="PqqD"/>
    <property type="match status" value="1"/>
</dbReference>
<keyword evidence="2" id="KW-1185">Reference proteome</keyword>
<sequence>MKITQKYRVNSPKVVHETIEGEVVVVNLDKGDYYSFMATGAEIWEGLLQGKPTERVFQEILERYEGEPSQIETSIQDFLAKLEHEELIVPDARGALSSETISNAIAENLSSMQKQPFEIPTLQKYTDMEELLALDPIHEVDDMGWPNVKQ</sequence>
<comment type="caution">
    <text evidence="1">The sequence shown here is derived from an EMBL/GenBank/DDBJ whole genome shotgun (WGS) entry which is preliminary data.</text>
</comment>
<evidence type="ECO:0000313" key="1">
    <source>
        <dbReference type="EMBL" id="MCT7980091.1"/>
    </source>
</evidence>
<dbReference type="Gene3D" id="1.10.10.1150">
    <property type="entry name" value="Coenzyme PQQ synthesis protein D (PqqD)"/>
    <property type="match status" value="1"/>
</dbReference>
<dbReference type="InterPro" id="IPR008792">
    <property type="entry name" value="PQQD"/>
</dbReference>
<gene>
    <name evidence="1" type="ORF">NG792_20420</name>
</gene>
<dbReference type="InterPro" id="IPR041881">
    <property type="entry name" value="PqqD_sf"/>
</dbReference>